<evidence type="ECO:0000256" key="3">
    <source>
        <dbReference type="SAM" id="Coils"/>
    </source>
</evidence>
<protein>
    <submittedName>
        <fullName evidence="4">Outer membrane protein h</fullName>
    </submittedName>
</protein>
<dbReference type="PANTHER" id="PTHR35089:SF1">
    <property type="entry name" value="CHAPERONE PROTEIN SKP"/>
    <property type="match status" value="1"/>
</dbReference>
<dbReference type="PANTHER" id="PTHR35089">
    <property type="entry name" value="CHAPERONE PROTEIN SKP"/>
    <property type="match status" value="1"/>
</dbReference>
<dbReference type="EMBL" id="LNQE01000328">
    <property type="protein sequence ID" value="KUG27442.1"/>
    <property type="molecule type" value="Genomic_DNA"/>
</dbReference>
<dbReference type="GO" id="GO:0005829">
    <property type="term" value="C:cytosol"/>
    <property type="evidence" value="ECO:0007669"/>
    <property type="project" value="TreeGrafter"/>
</dbReference>
<proteinExistence type="inferred from homology"/>
<dbReference type="GO" id="GO:0050821">
    <property type="term" value="P:protein stabilization"/>
    <property type="evidence" value="ECO:0007669"/>
    <property type="project" value="TreeGrafter"/>
</dbReference>
<dbReference type="SMART" id="SM00935">
    <property type="entry name" value="OmpH"/>
    <property type="match status" value="1"/>
</dbReference>
<dbReference type="Gene3D" id="3.30.910.20">
    <property type="entry name" value="Skp domain"/>
    <property type="match status" value="1"/>
</dbReference>
<evidence type="ECO:0000256" key="2">
    <source>
        <dbReference type="ARBA" id="ARBA00022729"/>
    </source>
</evidence>
<sequence>MKGLAAMVLAVLLGVSASAWAQTGFVNVQKLILDSKEGKKATQLIQEERQKKEKEVLQKKAELDALRESIAKASAEKKDITALVKDYAEKEKELKRQAEDADLDLKMRDKELTDALLKKAGPALAKIAKDKKLDLVITNPAVVGYVSPEADITEAVVKELDKSAK</sequence>
<reference evidence="4" key="1">
    <citation type="journal article" date="2015" name="Proc. Natl. Acad. Sci. U.S.A.">
        <title>Networks of energetic and metabolic interactions define dynamics in microbial communities.</title>
        <authorList>
            <person name="Embree M."/>
            <person name="Liu J.K."/>
            <person name="Al-Bassam M.M."/>
            <person name="Zengler K."/>
        </authorList>
    </citation>
    <scope>NUCLEOTIDE SEQUENCE</scope>
</reference>
<evidence type="ECO:0000313" key="4">
    <source>
        <dbReference type="EMBL" id="KUG27442.1"/>
    </source>
</evidence>
<name>A0A0W8G339_9ZZZZ</name>
<dbReference type="InterPro" id="IPR024930">
    <property type="entry name" value="Skp_dom_sf"/>
</dbReference>
<comment type="caution">
    <text evidence="4">The sequence shown here is derived from an EMBL/GenBank/DDBJ whole genome shotgun (WGS) entry which is preliminary data.</text>
</comment>
<keyword evidence="2" id="KW-0732">Signal</keyword>
<accession>A0A0W8G339</accession>
<gene>
    <name evidence="4" type="ORF">ASZ90_002702</name>
</gene>
<organism evidence="4">
    <name type="scientific">hydrocarbon metagenome</name>
    <dbReference type="NCBI Taxonomy" id="938273"/>
    <lineage>
        <taxon>unclassified sequences</taxon>
        <taxon>metagenomes</taxon>
        <taxon>ecological metagenomes</taxon>
    </lineage>
</organism>
<dbReference type="GO" id="GO:0051082">
    <property type="term" value="F:unfolded protein binding"/>
    <property type="evidence" value="ECO:0007669"/>
    <property type="project" value="InterPro"/>
</dbReference>
<dbReference type="InterPro" id="IPR005632">
    <property type="entry name" value="Chaperone_Skp"/>
</dbReference>
<dbReference type="SUPFAM" id="SSF111384">
    <property type="entry name" value="OmpH-like"/>
    <property type="match status" value="1"/>
</dbReference>
<comment type="similarity">
    <text evidence="1">Belongs to the Skp family.</text>
</comment>
<dbReference type="AlphaFoldDB" id="A0A0W8G339"/>
<keyword evidence="3" id="KW-0175">Coiled coil</keyword>
<dbReference type="Pfam" id="PF03938">
    <property type="entry name" value="OmpH"/>
    <property type="match status" value="1"/>
</dbReference>
<evidence type="ECO:0000256" key="1">
    <source>
        <dbReference type="ARBA" id="ARBA00009091"/>
    </source>
</evidence>
<feature type="coiled-coil region" evidence="3">
    <location>
        <begin position="49"/>
        <end position="104"/>
    </location>
</feature>